<dbReference type="Proteomes" id="UP000518288">
    <property type="component" value="Unassembled WGS sequence"/>
</dbReference>
<name>A0A7Y9R3D7_9BURK</name>
<protein>
    <submittedName>
        <fullName evidence="3">Sporulation protein YlmC with PRC-barrel domain</fullName>
    </submittedName>
</protein>
<feature type="signal peptide" evidence="1">
    <location>
        <begin position="1"/>
        <end position="31"/>
    </location>
</feature>
<dbReference type="Pfam" id="PF05239">
    <property type="entry name" value="PRC"/>
    <property type="match status" value="1"/>
</dbReference>
<dbReference type="SUPFAM" id="SSF50346">
    <property type="entry name" value="PRC-barrel domain"/>
    <property type="match status" value="1"/>
</dbReference>
<dbReference type="AlphaFoldDB" id="A0A7Y9R3D7"/>
<sequence>MKKHFSSRTAHLMFATLTAVGALCITGSATAQVAGGTTTVDTSVTESTKLAMGWSVKKTLMGKTIYNDAGEKVGKVEDLIISPDKSVSYVIVGAGGFIGIGRHDVAIPVTQIQDKAGKLVMAGATKDMIKAMSKFTYTTDTSRRDAFVTAADKDIAKGKEAVAGLEKKAGMAATEAKAKIDLDLAALRLDVKTAETRLAEMKQATAARWTEFEASVSAATARLRKSTEKAAG</sequence>
<accession>A0A7Y9R3D7</accession>
<evidence type="ECO:0000313" key="4">
    <source>
        <dbReference type="Proteomes" id="UP000518288"/>
    </source>
</evidence>
<organism evidence="3 4">
    <name type="scientific">Sphaerotilus montanus</name>
    <dbReference type="NCBI Taxonomy" id="522889"/>
    <lineage>
        <taxon>Bacteria</taxon>
        <taxon>Pseudomonadati</taxon>
        <taxon>Pseudomonadota</taxon>
        <taxon>Betaproteobacteria</taxon>
        <taxon>Burkholderiales</taxon>
        <taxon>Sphaerotilaceae</taxon>
        <taxon>Sphaerotilus</taxon>
    </lineage>
</organism>
<reference evidence="3 4" key="1">
    <citation type="submission" date="2020-07" db="EMBL/GenBank/DDBJ databases">
        <title>Genomic Encyclopedia of Archaeal and Bacterial Type Strains, Phase II (KMG-II): from individual species to whole genera.</title>
        <authorList>
            <person name="Goeker M."/>
        </authorList>
    </citation>
    <scope>NUCLEOTIDE SEQUENCE [LARGE SCALE GENOMIC DNA]</scope>
    <source>
        <strain evidence="3 4">DSM 21226</strain>
    </source>
</reference>
<keyword evidence="1" id="KW-0732">Signal</keyword>
<dbReference type="PANTHER" id="PTHR36505">
    <property type="entry name" value="BLR1072 PROTEIN"/>
    <property type="match status" value="1"/>
</dbReference>
<dbReference type="RefSeq" id="WP_246332618.1">
    <property type="nucleotide sequence ID" value="NZ_JACCFH010000001.1"/>
</dbReference>
<feature type="chain" id="PRO_5030898618" evidence="1">
    <location>
        <begin position="32"/>
        <end position="232"/>
    </location>
</feature>
<proteinExistence type="predicted"/>
<evidence type="ECO:0000256" key="1">
    <source>
        <dbReference type="SAM" id="SignalP"/>
    </source>
</evidence>
<dbReference type="InterPro" id="IPR027275">
    <property type="entry name" value="PRC-brl_dom"/>
</dbReference>
<evidence type="ECO:0000313" key="3">
    <source>
        <dbReference type="EMBL" id="NYG34899.1"/>
    </source>
</evidence>
<gene>
    <name evidence="3" type="ORF">BDD16_003885</name>
</gene>
<feature type="domain" description="PRC-barrel" evidence="2">
    <location>
        <begin position="60"/>
        <end position="121"/>
    </location>
</feature>
<dbReference type="PANTHER" id="PTHR36505:SF1">
    <property type="entry name" value="BLR1072 PROTEIN"/>
    <property type="match status" value="1"/>
</dbReference>
<dbReference type="Gene3D" id="2.30.30.240">
    <property type="entry name" value="PRC-barrel domain"/>
    <property type="match status" value="1"/>
</dbReference>
<evidence type="ECO:0000259" key="2">
    <source>
        <dbReference type="Pfam" id="PF05239"/>
    </source>
</evidence>
<dbReference type="InterPro" id="IPR011033">
    <property type="entry name" value="PRC_barrel-like_sf"/>
</dbReference>
<keyword evidence="4" id="KW-1185">Reference proteome</keyword>
<comment type="caution">
    <text evidence="3">The sequence shown here is derived from an EMBL/GenBank/DDBJ whole genome shotgun (WGS) entry which is preliminary data.</text>
</comment>
<dbReference type="EMBL" id="JACCFH010000001">
    <property type="protein sequence ID" value="NYG34899.1"/>
    <property type="molecule type" value="Genomic_DNA"/>
</dbReference>